<keyword evidence="2" id="KW-1185">Reference proteome</keyword>
<name>A0ABQ9YM75_9EUKA</name>
<proteinExistence type="predicted"/>
<dbReference type="InterPro" id="IPR016024">
    <property type="entry name" value="ARM-type_fold"/>
</dbReference>
<accession>A0ABQ9YM75</accession>
<evidence type="ECO:0000313" key="1">
    <source>
        <dbReference type="EMBL" id="KAK2964861.1"/>
    </source>
</evidence>
<dbReference type="Proteomes" id="UP001281761">
    <property type="component" value="Unassembled WGS sequence"/>
</dbReference>
<dbReference type="EMBL" id="JARBJD010000001">
    <property type="protein sequence ID" value="KAK2964861.1"/>
    <property type="molecule type" value="Genomic_DNA"/>
</dbReference>
<organism evidence="1 2">
    <name type="scientific">Blattamonas nauphoetae</name>
    <dbReference type="NCBI Taxonomy" id="2049346"/>
    <lineage>
        <taxon>Eukaryota</taxon>
        <taxon>Metamonada</taxon>
        <taxon>Preaxostyla</taxon>
        <taxon>Oxymonadida</taxon>
        <taxon>Blattamonas</taxon>
    </lineage>
</organism>
<comment type="caution">
    <text evidence="1">The sequence shown here is derived from an EMBL/GenBank/DDBJ whole genome shotgun (WGS) entry which is preliminary data.</text>
</comment>
<sequence length="965" mass="109679">MQQKSYYSSSKYHPLLHTDAAFGGSSLFETSPTSGTDVSLEKHILDESQKNGSIDWETLVEWFVEAVIGLDSRLKEYPSSLPLQFSDLFVDSTSIVRIRILQAEDLLIYPNEEKILSNLLSNVIASMIEQLVAMGHIQLANQTLPQLRTNLFLVIQHFSKDTLKSALTNINHLVFTFQQLIDKFDNLIVKNKGFISVVAQQALKNYSAKEDLEDLARFEAWMTILLHPPSENDISFLRRPCFRKTLISLQAQFQDKALALSIAPTYRSPSPDFRFSPPPHILSNQSGLLYDRPSSPSLNVSMPFHSESESVVTVNAKSIASTLSSSISDEVEAPKEYELPTTDQWRHTSTPRNEIVQVLIILHDLISAPPTTISEESSEQKQTGITQNISLDYILPSIRVDVNEQFSTVLFDETDNDVIVKQLLRCSRVIQETQSISCILDVDSFLNFLVWGLHSTVAEIRLACLEVLQQILNISPHFSEYLSKGSNFKFSFREGTREEQIVYLWINIMKASHQTSIELSHDEASGLLVELIYADLSDCHLLLSAIHFLLLISTNDELFEKQDLHKALFWFEYRTDAVSRIALELASGNSLFTTPPWLNISVSYLIFMSASFNTIFPWQVTQLILWEPTANIGFLGVHPKLFLNIRDRHYPDSIPVDLFFERILRNAPEQFFEEEKGRGITSSLFYLDCPSVGLHMILMRAFHQTPLRGPSGILNVIRQFEQPQHKLFLDLCGLYPPGSVNSLLTRNFREGSTFFNSITLSTFLFSLIAATVPPSDSTVLSQLVQEIFRFLKRNPEAHQNLRLIVELCSALMELSLPPFVSPSLRPLLPSRPFPRTLDFTKNFDVQISYLLFYIFGANRILQSEGVTSIFRDYFIPDFGRLLLSPYPNAVSVTLAFLARLVRVCSQQHRIQLVYRGFVDLVVRSVSQQHTLEDYENGVSIVGMLLKAIRQDRLLTHISQLSFDTL</sequence>
<protein>
    <submittedName>
        <fullName evidence="1">Uncharacterized protein</fullName>
    </submittedName>
</protein>
<gene>
    <name evidence="1" type="ORF">BLNAU_161</name>
</gene>
<evidence type="ECO:0000313" key="2">
    <source>
        <dbReference type="Proteomes" id="UP001281761"/>
    </source>
</evidence>
<reference evidence="1 2" key="1">
    <citation type="journal article" date="2022" name="bioRxiv">
        <title>Genomics of Preaxostyla Flagellates Illuminates Evolutionary Transitions and the Path Towards Mitochondrial Loss.</title>
        <authorList>
            <person name="Novak L.V.F."/>
            <person name="Treitli S.C."/>
            <person name="Pyrih J."/>
            <person name="Halakuc P."/>
            <person name="Pipaliya S.V."/>
            <person name="Vacek V."/>
            <person name="Brzon O."/>
            <person name="Soukal P."/>
            <person name="Eme L."/>
            <person name="Dacks J.B."/>
            <person name="Karnkowska A."/>
            <person name="Elias M."/>
            <person name="Hampl V."/>
        </authorList>
    </citation>
    <scope>NUCLEOTIDE SEQUENCE [LARGE SCALE GENOMIC DNA]</scope>
    <source>
        <strain evidence="1">NAU3</strain>
        <tissue evidence="1">Gut</tissue>
    </source>
</reference>
<dbReference type="SUPFAM" id="SSF48371">
    <property type="entry name" value="ARM repeat"/>
    <property type="match status" value="1"/>
</dbReference>